<evidence type="ECO:0000313" key="9">
    <source>
        <dbReference type="Proteomes" id="UP000646152"/>
    </source>
</evidence>
<dbReference type="SUPFAM" id="SSF52172">
    <property type="entry name" value="CheY-like"/>
    <property type="match status" value="1"/>
</dbReference>
<keyword evidence="1 6" id="KW-0597">Phosphoprotein</keyword>
<evidence type="ECO:0000313" key="8">
    <source>
        <dbReference type="EMBL" id="GGB44869.1"/>
    </source>
</evidence>
<proteinExistence type="predicted"/>
<name>A0ABQ1IJW0_9GAMM</name>
<dbReference type="PROSITE" id="PS50110">
    <property type="entry name" value="RESPONSE_REGULATORY"/>
    <property type="match status" value="1"/>
</dbReference>
<evidence type="ECO:0000256" key="2">
    <source>
        <dbReference type="ARBA" id="ARBA00023012"/>
    </source>
</evidence>
<dbReference type="Gene3D" id="3.40.50.2300">
    <property type="match status" value="1"/>
</dbReference>
<keyword evidence="4" id="KW-0238">DNA-binding</keyword>
<dbReference type="InterPro" id="IPR001789">
    <property type="entry name" value="Sig_transdc_resp-reg_receiver"/>
</dbReference>
<evidence type="ECO:0000256" key="3">
    <source>
        <dbReference type="ARBA" id="ARBA00023015"/>
    </source>
</evidence>
<dbReference type="EMBL" id="BMKE01000013">
    <property type="protein sequence ID" value="GGB44869.1"/>
    <property type="molecule type" value="Genomic_DNA"/>
</dbReference>
<dbReference type="RefSeq" id="WP_188629756.1">
    <property type="nucleotide sequence ID" value="NZ_BMKE01000013.1"/>
</dbReference>
<evidence type="ECO:0000256" key="1">
    <source>
        <dbReference type="ARBA" id="ARBA00022553"/>
    </source>
</evidence>
<protein>
    <submittedName>
        <fullName evidence="8">Two-component system response regulator</fullName>
    </submittedName>
</protein>
<sequence>MFKDSPLILLIESDGAFRRLMLSYLELWGARVIEVDNAIEGLCQAELQAPDLVLSDMLATGPDGSDSISAFKRHYPAIPVIAISGRQKMADVAGALRAGAQDYLIKPIRHWWQVEKVIAACLKPSLRQLCAELDEHVDFFRQHDIAASRLCRSWRQLSEQTLGDWRLSCRQSSPWWLAEYIKLDQDVLLLLAEFDPMDRDTPIIMTLLTFLLHEPQRQYRNQPNTMLNNPARTLEYLNQLILEAGLGCRVNLALFRLQANSNQVLLANGGMTGNQWLAQCNAGPLGLKTLKAHQLSYPSAFPFNVTLQGSFGGKIKLTACYR</sequence>
<dbReference type="InterPro" id="IPR039420">
    <property type="entry name" value="WalR-like"/>
</dbReference>
<feature type="domain" description="Response regulatory" evidence="7">
    <location>
        <begin position="7"/>
        <end position="121"/>
    </location>
</feature>
<dbReference type="Pfam" id="PF00072">
    <property type="entry name" value="Response_reg"/>
    <property type="match status" value="1"/>
</dbReference>
<keyword evidence="9" id="KW-1185">Reference proteome</keyword>
<dbReference type="PANTHER" id="PTHR48111:SF1">
    <property type="entry name" value="TWO-COMPONENT RESPONSE REGULATOR ORR33"/>
    <property type="match status" value="1"/>
</dbReference>
<comment type="caution">
    <text evidence="8">The sequence shown here is derived from an EMBL/GenBank/DDBJ whole genome shotgun (WGS) entry which is preliminary data.</text>
</comment>
<keyword evidence="3" id="KW-0805">Transcription regulation</keyword>
<gene>
    <name evidence="8" type="ORF">GCM10011502_17700</name>
</gene>
<dbReference type="Proteomes" id="UP000646152">
    <property type="component" value="Unassembled WGS sequence"/>
</dbReference>
<accession>A0ABQ1IJW0</accession>
<dbReference type="SMART" id="SM00448">
    <property type="entry name" value="REC"/>
    <property type="match status" value="1"/>
</dbReference>
<dbReference type="InterPro" id="IPR011006">
    <property type="entry name" value="CheY-like_superfamily"/>
</dbReference>
<evidence type="ECO:0000259" key="7">
    <source>
        <dbReference type="PROSITE" id="PS50110"/>
    </source>
</evidence>
<reference evidence="9" key="1">
    <citation type="journal article" date="2019" name="Int. J. Syst. Evol. Microbiol.">
        <title>The Global Catalogue of Microorganisms (GCM) 10K type strain sequencing project: providing services to taxonomists for standard genome sequencing and annotation.</title>
        <authorList>
            <consortium name="The Broad Institute Genomics Platform"/>
            <consortium name="The Broad Institute Genome Sequencing Center for Infectious Disease"/>
            <person name="Wu L."/>
            <person name="Ma J."/>
        </authorList>
    </citation>
    <scope>NUCLEOTIDE SEQUENCE [LARGE SCALE GENOMIC DNA]</scope>
    <source>
        <strain evidence="9">CGMCC 1.15923</strain>
    </source>
</reference>
<keyword evidence="2" id="KW-0902">Two-component regulatory system</keyword>
<evidence type="ECO:0000256" key="4">
    <source>
        <dbReference type="ARBA" id="ARBA00023125"/>
    </source>
</evidence>
<evidence type="ECO:0000256" key="6">
    <source>
        <dbReference type="PROSITE-ProRule" id="PRU00169"/>
    </source>
</evidence>
<feature type="modified residue" description="4-aspartylphosphate" evidence="6">
    <location>
        <position position="56"/>
    </location>
</feature>
<dbReference type="PANTHER" id="PTHR48111">
    <property type="entry name" value="REGULATOR OF RPOS"/>
    <property type="match status" value="1"/>
</dbReference>
<keyword evidence="5" id="KW-0804">Transcription</keyword>
<organism evidence="8 9">
    <name type="scientific">Oceanisphaera marina</name>
    <dbReference type="NCBI Taxonomy" id="2017550"/>
    <lineage>
        <taxon>Bacteria</taxon>
        <taxon>Pseudomonadati</taxon>
        <taxon>Pseudomonadota</taxon>
        <taxon>Gammaproteobacteria</taxon>
        <taxon>Aeromonadales</taxon>
        <taxon>Aeromonadaceae</taxon>
        <taxon>Oceanisphaera</taxon>
    </lineage>
</organism>
<evidence type="ECO:0000256" key="5">
    <source>
        <dbReference type="ARBA" id="ARBA00023163"/>
    </source>
</evidence>